<keyword evidence="2" id="KW-1185">Reference proteome</keyword>
<name>A0ABT9RLP5_9ACTN</name>
<gene>
    <name evidence="1" type="ORF">J2S55_009487</name>
</gene>
<accession>A0ABT9RLP5</accession>
<dbReference type="EMBL" id="JAUSRB010000002">
    <property type="protein sequence ID" value="MDP9870221.1"/>
    <property type="molecule type" value="Genomic_DNA"/>
</dbReference>
<evidence type="ECO:0000313" key="1">
    <source>
        <dbReference type="EMBL" id="MDP9870221.1"/>
    </source>
</evidence>
<evidence type="ECO:0008006" key="3">
    <source>
        <dbReference type="Google" id="ProtNLM"/>
    </source>
</evidence>
<comment type="caution">
    <text evidence="1">The sequence shown here is derived from an EMBL/GenBank/DDBJ whole genome shotgun (WGS) entry which is preliminary data.</text>
</comment>
<reference evidence="1 2" key="1">
    <citation type="submission" date="2023-07" db="EMBL/GenBank/DDBJ databases">
        <title>Sequencing the genomes of 1000 actinobacteria strains.</title>
        <authorList>
            <person name="Klenk H.-P."/>
        </authorList>
    </citation>
    <scope>NUCLEOTIDE SEQUENCE [LARGE SCALE GENOMIC DNA]</scope>
    <source>
        <strain evidence="1 2">DSM 44109</strain>
    </source>
</reference>
<dbReference type="Proteomes" id="UP001230426">
    <property type="component" value="Unassembled WGS sequence"/>
</dbReference>
<organism evidence="1 2">
    <name type="scientific">Streptosporangium brasiliense</name>
    <dbReference type="NCBI Taxonomy" id="47480"/>
    <lineage>
        <taxon>Bacteria</taxon>
        <taxon>Bacillati</taxon>
        <taxon>Actinomycetota</taxon>
        <taxon>Actinomycetes</taxon>
        <taxon>Streptosporangiales</taxon>
        <taxon>Streptosporangiaceae</taxon>
        <taxon>Streptosporangium</taxon>
    </lineage>
</organism>
<proteinExistence type="predicted"/>
<dbReference type="RefSeq" id="WP_306875186.1">
    <property type="nucleotide sequence ID" value="NZ_JAUSRB010000002.1"/>
</dbReference>
<evidence type="ECO:0000313" key="2">
    <source>
        <dbReference type="Proteomes" id="UP001230426"/>
    </source>
</evidence>
<sequence length="46" mass="4797">MSGDDGLFAALARLDLDASRARLAQAAGAPKKDVAAIMSRLAPEER</sequence>
<protein>
    <recommendedName>
        <fullName evidence="3">AsnC family transcriptional regulator</fullName>
    </recommendedName>
</protein>